<dbReference type="EMBL" id="LT906555">
    <property type="protein sequence ID" value="SNW63005.1"/>
    <property type="molecule type" value="Genomic_DNA"/>
</dbReference>
<dbReference type="KEGG" id="vg:35381766"/>
<sequence>MTQILIPDNIIEIFKNLDLTSISNYCSTYKDANICNTQSVKDYLINRFIPTFETQYKNSNIFDILSIIRLLQRHPYYLLQDPKYKNLLKTDEYKRFIIDKWIAGNSMKEYFNFLHDEKGGRTDDIDTIINMILILYPIPETYENMRSTLNAPSKLNYIVYRSLALGYSDNEIINIINSVTTAKRDPIQNIELNLNTFIFIDYGRMDLFGKYNQGGYGALKSSKDKFMNSFFEKDYLTLVGNTNPITGKRIKIIPLYILNNKYPKLFIEKYLTELLDDEDFRSGYENGIIIPRDNRDDKYWNSYIGLLFKPNVTDAQLNQIDNIEGELNTIILGTLNPFVINHFTNEQNDTDAQLESITMLGIEYVWKILDMLMSQINDVNMRVTLYTKLREDYRYGINVEKGMIGVLFHLHSQGYIKW</sequence>
<accession>A0A2I2L625</accession>
<organism evidence="1">
    <name type="scientific">Orpheovirus IHUMI-LCC2</name>
    <dbReference type="NCBI Taxonomy" id="2023057"/>
    <lineage>
        <taxon>Viruses</taxon>
        <taxon>Varidnaviria</taxon>
        <taxon>Bamfordvirae</taxon>
        <taxon>Nucleocytoviricota</taxon>
        <taxon>Megaviricetes</taxon>
        <taxon>Pimascovirales</taxon>
        <taxon>Ocovirineae</taxon>
        <taxon>Orpheoviridae</taxon>
        <taxon>Alphaorpheovirus</taxon>
        <taxon>Alphaorpheovirus massiliense</taxon>
    </lineage>
</organism>
<proteinExistence type="predicted"/>
<reference evidence="1" key="1">
    <citation type="submission" date="2017-08" db="EMBL/GenBank/DDBJ databases">
        <authorList>
            <consortium name="Urmite Genomes"/>
        </authorList>
    </citation>
    <scope>NUCLEOTIDE SEQUENCE [LARGE SCALE GENOMIC DNA]</scope>
    <source>
        <strain evidence="1">IHUMI-LCC2</strain>
    </source>
</reference>
<dbReference type="GeneID" id="35381766"/>
<name>A0A2I2L625_9VIRU</name>
<protein>
    <submittedName>
        <fullName evidence="1">Uncharacterized protein</fullName>
    </submittedName>
</protein>
<dbReference type="RefSeq" id="YP_009449307.1">
    <property type="nucleotide sequence ID" value="NC_036594.1"/>
</dbReference>
<dbReference type="Proteomes" id="UP000236316">
    <property type="component" value="Segment"/>
</dbReference>
<evidence type="ECO:0000313" key="1">
    <source>
        <dbReference type="EMBL" id="SNW63005.1"/>
    </source>
</evidence>
<keyword evidence="2" id="KW-1185">Reference proteome</keyword>
<evidence type="ECO:0000313" key="2">
    <source>
        <dbReference type="Proteomes" id="UP000236316"/>
    </source>
</evidence>
<gene>
    <name evidence="1" type="ORF">ORPV_1101</name>
</gene>